<accession>A0A813DAB2</accession>
<organism evidence="1 2">
    <name type="scientific">Polarella glacialis</name>
    <name type="common">Dinoflagellate</name>
    <dbReference type="NCBI Taxonomy" id="89957"/>
    <lineage>
        <taxon>Eukaryota</taxon>
        <taxon>Sar</taxon>
        <taxon>Alveolata</taxon>
        <taxon>Dinophyceae</taxon>
        <taxon>Suessiales</taxon>
        <taxon>Suessiaceae</taxon>
        <taxon>Polarella</taxon>
    </lineage>
</organism>
<dbReference type="InterPro" id="IPR036412">
    <property type="entry name" value="HAD-like_sf"/>
</dbReference>
<dbReference type="Pfam" id="PF13242">
    <property type="entry name" value="Hydrolase_like"/>
    <property type="match status" value="1"/>
</dbReference>
<sequence>VSAGSAGALKPAAAPFLCAAHTAGLADLRQMLHVGDSVRDDVCGAHRLGLRSVLLQRPEGSSFRLGVGAFGAEPPVDETKAKKADAKISTLRQLERLVEAWGIDGALPSSL</sequence>
<keyword evidence="2" id="KW-1185">Reference proteome</keyword>
<protein>
    <submittedName>
        <fullName evidence="1">Uncharacterized protein</fullName>
    </submittedName>
</protein>
<proteinExistence type="predicted"/>
<name>A0A813DAB2_POLGL</name>
<dbReference type="Proteomes" id="UP000654075">
    <property type="component" value="Unassembled WGS sequence"/>
</dbReference>
<reference evidence="1" key="1">
    <citation type="submission" date="2021-02" db="EMBL/GenBank/DDBJ databases">
        <authorList>
            <person name="Dougan E. K."/>
            <person name="Rhodes N."/>
            <person name="Thang M."/>
            <person name="Chan C."/>
        </authorList>
    </citation>
    <scope>NUCLEOTIDE SEQUENCE</scope>
</reference>
<evidence type="ECO:0000313" key="1">
    <source>
        <dbReference type="EMBL" id="CAE8584847.1"/>
    </source>
</evidence>
<dbReference type="SUPFAM" id="SSF56784">
    <property type="entry name" value="HAD-like"/>
    <property type="match status" value="1"/>
</dbReference>
<evidence type="ECO:0000313" key="2">
    <source>
        <dbReference type="Proteomes" id="UP000654075"/>
    </source>
</evidence>
<dbReference type="Gene3D" id="3.40.50.1000">
    <property type="entry name" value="HAD superfamily/HAD-like"/>
    <property type="match status" value="1"/>
</dbReference>
<feature type="non-terminal residue" evidence="1">
    <location>
        <position position="111"/>
    </location>
</feature>
<dbReference type="InterPro" id="IPR023214">
    <property type="entry name" value="HAD_sf"/>
</dbReference>
<dbReference type="AlphaFoldDB" id="A0A813DAB2"/>
<gene>
    <name evidence="1" type="ORF">PGLA1383_LOCUS3773</name>
</gene>
<dbReference type="EMBL" id="CAJNNV010001349">
    <property type="protein sequence ID" value="CAE8584847.1"/>
    <property type="molecule type" value="Genomic_DNA"/>
</dbReference>
<comment type="caution">
    <text evidence="1">The sequence shown here is derived from an EMBL/GenBank/DDBJ whole genome shotgun (WGS) entry which is preliminary data.</text>
</comment>